<dbReference type="InterPro" id="IPR004089">
    <property type="entry name" value="MCPsignal_dom"/>
</dbReference>
<evidence type="ECO:0000256" key="1">
    <source>
        <dbReference type="ARBA" id="ARBA00004429"/>
    </source>
</evidence>
<dbReference type="PRINTS" id="PR00260">
    <property type="entry name" value="CHEMTRNSDUCR"/>
</dbReference>
<dbReference type="SMART" id="SM00283">
    <property type="entry name" value="MA"/>
    <property type="match status" value="1"/>
</dbReference>
<dbReference type="PANTHER" id="PTHR43531:SF5">
    <property type="entry name" value="METHYL-ACCEPTING CHEMOTAXIS PROTEIN III"/>
    <property type="match status" value="1"/>
</dbReference>
<dbReference type="PROSITE" id="PS50111">
    <property type="entry name" value="CHEMOTAXIS_TRANSDUC_2"/>
    <property type="match status" value="1"/>
</dbReference>
<organism evidence="10">
    <name type="scientific">Salmonella enterica subsp. salamae</name>
    <dbReference type="NCBI Taxonomy" id="59202"/>
    <lineage>
        <taxon>Bacteria</taxon>
        <taxon>Pseudomonadati</taxon>
        <taxon>Pseudomonadota</taxon>
        <taxon>Gammaproteobacteria</taxon>
        <taxon>Enterobacterales</taxon>
        <taxon>Enterobacteriaceae</taxon>
        <taxon>Salmonella</taxon>
    </lineage>
</organism>
<keyword evidence="7" id="KW-1133">Transmembrane helix</keyword>
<dbReference type="GO" id="GO:0006935">
    <property type="term" value="P:chemotaxis"/>
    <property type="evidence" value="ECO:0007669"/>
    <property type="project" value="UniProtKB-KW"/>
</dbReference>
<sequence length="540" mass="58548">MNILNWRLRTRMGTGFALLLLLLLLVSIISAVALAELRRTSNLIIDEYYPTTVLANNIIDGANKNYLLTFRAVVAHNERERNKYIDELNGQTALNVSHMEELKRRIAGNTQAEKMVDEMEDAAREVTASMQHVFAVQKSDGADAAEALLNTETIPATDNFIKQITDIIMYTDELVTAGDDEVESTYRSSLWMTGIIVALSVFLGCIIAWALTRSVVRPVQEALAGIEASGRGDMTIPFRDEYHTDETGRLLTGLKATVISISRMLSQVRDSSLSVSTASSQIAAGNQNLSSRTEEQASALAETASALEQLTATVANTAENAQHVQQLVTESGNIMKRNNEVMDATTRQMDGIHQASQRMSEIITVIESIAFQTNILALNAAVEAARAGESGRGFAVVAGEVRSLAQKSATAAKDIKALIEESVNQTEAGRELIATASTVTREMTQNAQNVGTLINEIARAATEQSDGIRQINVAVMQLDTTTQQNAALVEESASTAQSMAEQAAMLTELVNTFRLREGLTAMATASHQVVPEVATLPTWR</sequence>
<feature type="domain" description="Methyl-accepting transducer" evidence="8">
    <location>
        <begin position="271"/>
        <end position="500"/>
    </location>
</feature>
<dbReference type="AlphaFoldDB" id="A0A5Y3MZ68"/>
<feature type="transmembrane region" description="Helical" evidence="7">
    <location>
        <begin position="190"/>
        <end position="211"/>
    </location>
</feature>
<proteinExistence type="inferred from homology"/>
<dbReference type="InterPro" id="IPR051310">
    <property type="entry name" value="MCP_chemotaxis"/>
</dbReference>
<dbReference type="GO" id="GO:0004888">
    <property type="term" value="F:transmembrane signaling receptor activity"/>
    <property type="evidence" value="ECO:0007669"/>
    <property type="project" value="InterPro"/>
</dbReference>
<keyword evidence="4 6" id="KW-0807">Transducer</keyword>
<dbReference type="InterPro" id="IPR047347">
    <property type="entry name" value="YvaQ-like_sensor"/>
</dbReference>
<evidence type="ECO:0000256" key="3">
    <source>
        <dbReference type="ARBA" id="ARBA00022500"/>
    </source>
</evidence>
<dbReference type="SUPFAM" id="SSF58104">
    <property type="entry name" value="Methyl-accepting chemotaxis protein (MCP) signaling domain"/>
    <property type="match status" value="1"/>
</dbReference>
<dbReference type="Gene3D" id="1.10.287.950">
    <property type="entry name" value="Methyl-accepting chemotaxis protein"/>
    <property type="match status" value="1"/>
</dbReference>
<keyword evidence="2" id="KW-0488">Methylation</keyword>
<dbReference type="PANTHER" id="PTHR43531">
    <property type="entry name" value="PROTEIN ICFG"/>
    <property type="match status" value="1"/>
</dbReference>
<dbReference type="InterPro" id="IPR004090">
    <property type="entry name" value="Chemotax_Me-accpt_rcpt"/>
</dbReference>
<dbReference type="CDD" id="cd11386">
    <property type="entry name" value="MCP_signal"/>
    <property type="match status" value="1"/>
</dbReference>
<keyword evidence="7" id="KW-0812">Transmembrane</keyword>
<dbReference type="Pfam" id="PF00015">
    <property type="entry name" value="MCPsignal"/>
    <property type="match status" value="1"/>
</dbReference>
<dbReference type="InterPro" id="IPR024478">
    <property type="entry name" value="HlyB_4HB_MCP"/>
</dbReference>
<dbReference type="EMBL" id="AAIVAV010000030">
    <property type="protein sequence ID" value="ECI4011686.1"/>
    <property type="molecule type" value="Genomic_DNA"/>
</dbReference>
<keyword evidence="7" id="KW-0472">Membrane</keyword>
<dbReference type="PROSITE" id="PS50885">
    <property type="entry name" value="HAMP"/>
    <property type="match status" value="1"/>
</dbReference>
<evidence type="ECO:0000256" key="6">
    <source>
        <dbReference type="PROSITE-ProRule" id="PRU00284"/>
    </source>
</evidence>
<evidence type="ECO:0000259" key="8">
    <source>
        <dbReference type="PROSITE" id="PS50111"/>
    </source>
</evidence>
<gene>
    <name evidence="10" type="ORF">DN310_20775</name>
</gene>
<dbReference type="InterPro" id="IPR003660">
    <property type="entry name" value="HAMP_dom"/>
</dbReference>
<name>A0A5Y3MZ68_SALER</name>
<keyword evidence="3" id="KW-0145">Chemotaxis</keyword>
<feature type="domain" description="HAMP" evidence="9">
    <location>
        <begin position="213"/>
        <end position="266"/>
    </location>
</feature>
<dbReference type="GO" id="GO:0005886">
    <property type="term" value="C:plasma membrane"/>
    <property type="evidence" value="ECO:0007669"/>
    <property type="project" value="UniProtKB-SubCell"/>
</dbReference>
<comment type="caution">
    <text evidence="10">The sequence shown here is derived from an EMBL/GenBank/DDBJ whole genome shotgun (WGS) entry which is preliminary data.</text>
</comment>
<comment type="subcellular location">
    <subcellularLocation>
        <location evidence="1">Cell inner membrane</location>
        <topology evidence="1">Multi-pass membrane protein</topology>
    </subcellularLocation>
</comment>
<evidence type="ECO:0000256" key="5">
    <source>
        <dbReference type="ARBA" id="ARBA00029447"/>
    </source>
</evidence>
<dbReference type="GO" id="GO:0007165">
    <property type="term" value="P:signal transduction"/>
    <property type="evidence" value="ECO:0007669"/>
    <property type="project" value="UniProtKB-KW"/>
</dbReference>
<comment type="similarity">
    <text evidence="5">Belongs to the methyl-accepting chemotaxis (MCP) protein family.</text>
</comment>
<evidence type="ECO:0000313" key="10">
    <source>
        <dbReference type="EMBL" id="ECI4011686.1"/>
    </source>
</evidence>
<evidence type="ECO:0000256" key="7">
    <source>
        <dbReference type="SAM" id="Phobius"/>
    </source>
</evidence>
<accession>A0A5Y3MZ68</accession>
<protein>
    <submittedName>
        <fullName evidence="10">Methyl-accepting chemotaxis sensory transducer</fullName>
    </submittedName>
</protein>
<evidence type="ECO:0000259" key="9">
    <source>
        <dbReference type="PROSITE" id="PS50885"/>
    </source>
</evidence>
<evidence type="ECO:0000256" key="4">
    <source>
        <dbReference type="ARBA" id="ARBA00023224"/>
    </source>
</evidence>
<dbReference type="Pfam" id="PF12729">
    <property type="entry name" value="4HB_MCP_1"/>
    <property type="match status" value="1"/>
</dbReference>
<reference evidence="10" key="1">
    <citation type="submission" date="2018-06" db="EMBL/GenBank/DDBJ databases">
        <authorList>
            <person name="Ashton P.M."/>
            <person name="Dallman T."/>
            <person name="Nair S."/>
            <person name="De Pinna E."/>
            <person name="Peters T."/>
            <person name="Grant K."/>
        </authorList>
    </citation>
    <scope>NUCLEOTIDE SEQUENCE [LARGE SCALE GENOMIC DNA]</scope>
    <source>
        <strain evidence="10">275803</strain>
    </source>
</reference>
<dbReference type="Proteomes" id="UP000839598">
    <property type="component" value="Unassembled WGS sequence"/>
</dbReference>
<evidence type="ECO:0000256" key="2">
    <source>
        <dbReference type="ARBA" id="ARBA00022481"/>
    </source>
</evidence>
<dbReference type="FunFam" id="1.10.287.950:FF:000001">
    <property type="entry name" value="Methyl-accepting chemotaxis sensory transducer"/>
    <property type="match status" value="1"/>
</dbReference>
<dbReference type="CDD" id="cd19411">
    <property type="entry name" value="MCP2201-like_sensor"/>
    <property type="match status" value="1"/>
</dbReference>